<dbReference type="EMBL" id="CP036298">
    <property type="protein sequence ID" value="QDV21992.1"/>
    <property type="molecule type" value="Genomic_DNA"/>
</dbReference>
<keyword evidence="4" id="KW-1185">Reference proteome</keyword>
<evidence type="ECO:0000259" key="2">
    <source>
        <dbReference type="Pfam" id="PF18902"/>
    </source>
</evidence>
<feature type="transmembrane region" description="Helical" evidence="1">
    <location>
        <begin position="169"/>
        <end position="189"/>
    </location>
</feature>
<evidence type="ECO:0000313" key="4">
    <source>
        <dbReference type="Proteomes" id="UP000318017"/>
    </source>
</evidence>
<protein>
    <recommendedName>
        <fullName evidence="2">DUF5658 domain-containing protein</fullName>
    </recommendedName>
</protein>
<organism evidence="3 4">
    <name type="scientific">Aureliella helgolandensis</name>
    <dbReference type="NCBI Taxonomy" id="2527968"/>
    <lineage>
        <taxon>Bacteria</taxon>
        <taxon>Pseudomonadati</taxon>
        <taxon>Planctomycetota</taxon>
        <taxon>Planctomycetia</taxon>
        <taxon>Pirellulales</taxon>
        <taxon>Pirellulaceae</taxon>
        <taxon>Aureliella</taxon>
    </lineage>
</organism>
<proteinExistence type="predicted"/>
<dbReference type="AlphaFoldDB" id="A0A518G052"/>
<feature type="transmembrane region" description="Helical" evidence="1">
    <location>
        <begin position="137"/>
        <end position="157"/>
    </location>
</feature>
<dbReference type="KEGG" id="ahel:Q31a_02710"/>
<keyword evidence="1" id="KW-0472">Membrane</keyword>
<keyword evidence="1" id="KW-1133">Transmembrane helix</keyword>
<reference evidence="3 4" key="1">
    <citation type="submission" date="2019-02" db="EMBL/GenBank/DDBJ databases">
        <title>Deep-cultivation of Planctomycetes and their phenomic and genomic characterization uncovers novel biology.</title>
        <authorList>
            <person name="Wiegand S."/>
            <person name="Jogler M."/>
            <person name="Boedeker C."/>
            <person name="Pinto D."/>
            <person name="Vollmers J."/>
            <person name="Rivas-Marin E."/>
            <person name="Kohn T."/>
            <person name="Peeters S.H."/>
            <person name="Heuer A."/>
            <person name="Rast P."/>
            <person name="Oberbeckmann S."/>
            <person name="Bunk B."/>
            <person name="Jeske O."/>
            <person name="Meyerdierks A."/>
            <person name="Storesund J.E."/>
            <person name="Kallscheuer N."/>
            <person name="Luecker S."/>
            <person name="Lage O.M."/>
            <person name="Pohl T."/>
            <person name="Merkel B.J."/>
            <person name="Hornburger P."/>
            <person name="Mueller R.-W."/>
            <person name="Bruemmer F."/>
            <person name="Labrenz M."/>
            <person name="Spormann A.M."/>
            <person name="Op den Camp H."/>
            <person name="Overmann J."/>
            <person name="Amann R."/>
            <person name="Jetten M.S.M."/>
            <person name="Mascher T."/>
            <person name="Medema M.H."/>
            <person name="Devos D.P."/>
            <person name="Kaster A.-K."/>
            <person name="Ovreas L."/>
            <person name="Rohde M."/>
            <person name="Galperin M.Y."/>
            <person name="Jogler C."/>
        </authorList>
    </citation>
    <scope>NUCLEOTIDE SEQUENCE [LARGE SCALE GENOMIC DNA]</scope>
    <source>
        <strain evidence="3 4">Q31a</strain>
    </source>
</reference>
<evidence type="ECO:0000256" key="1">
    <source>
        <dbReference type="SAM" id="Phobius"/>
    </source>
</evidence>
<accession>A0A518G052</accession>
<dbReference type="Proteomes" id="UP000318017">
    <property type="component" value="Chromosome"/>
</dbReference>
<keyword evidence="1" id="KW-0812">Transmembrane</keyword>
<dbReference type="Pfam" id="PF18902">
    <property type="entry name" value="DUF5658"/>
    <property type="match status" value="1"/>
</dbReference>
<name>A0A518G052_9BACT</name>
<feature type="transmembrane region" description="Helical" evidence="1">
    <location>
        <begin position="99"/>
        <end position="117"/>
    </location>
</feature>
<feature type="domain" description="DUF5658" evidence="2">
    <location>
        <begin position="101"/>
        <end position="188"/>
    </location>
</feature>
<dbReference type="InterPro" id="IPR043717">
    <property type="entry name" value="DUF5658"/>
</dbReference>
<sequence>MTREVLEIAPHRVLGIEPGASRREIEAAYHRARQNLGSRSGGPPDWISDLIDQAYQCLNETTESDRQVASAPRRPSPKPALPLQSTAAWRQQLPLQNESTYFILLNVLDIFMTYLLLNFHAVEANPIADYFYQHWGFRGMIAFKLILVAFVCITAQIVARRNLPYARGILWTGIVIVGVVVIYSVRLLAGEIG</sequence>
<gene>
    <name evidence="3" type="ORF">Q31a_02710</name>
</gene>
<evidence type="ECO:0000313" key="3">
    <source>
        <dbReference type="EMBL" id="QDV21992.1"/>
    </source>
</evidence>
<dbReference type="RefSeq" id="WP_197356003.1">
    <property type="nucleotide sequence ID" value="NZ_CP036298.1"/>
</dbReference>